<protein>
    <submittedName>
        <fullName evidence="1">AT-rich interactive domain-containing protein 5B</fullName>
    </submittedName>
</protein>
<dbReference type="EMBL" id="BGZK01000890">
    <property type="protein sequence ID" value="GBP64179.1"/>
    <property type="molecule type" value="Genomic_DNA"/>
</dbReference>
<name>A0A4C1XPN3_EUMVA</name>
<keyword evidence="2" id="KW-1185">Reference proteome</keyword>
<proteinExistence type="predicted"/>
<reference evidence="1 2" key="1">
    <citation type="journal article" date="2019" name="Commun. Biol.">
        <title>The bagworm genome reveals a unique fibroin gene that provides high tensile strength.</title>
        <authorList>
            <person name="Kono N."/>
            <person name="Nakamura H."/>
            <person name="Ohtoshi R."/>
            <person name="Tomita M."/>
            <person name="Numata K."/>
            <person name="Arakawa K."/>
        </authorList>
    </citation>
    <scope>NUCLEOTIDE SEQUENCE [LARGE SCALE GENOMIC DNA]</scope>
</reference>
<comment type="caution">
    <text evidence="1">The sequence shown here is derived from an EMBL/GenBank/DDBJ whole genome shotgun (WGS) entry which is preliminary data.</text>
</comment>
<evidence type="ECO:0000313" key="2">
    <source>
        <dbReference type="Proteomes" id="UP000299102"/>
    </source>
</evidence>
<accession>A0A4C1XPN3</accession>
<dbReference type="STRING" id="151549.A0A4C1XPN3"/>
<dbReference type="Proteomes" id="UP000299102">
    <property type="component" value="Unassembled WGS sequence"/>
</dbReference>
<organism evidence="1 2">
    <name type="scientific">Eumeta variegata</name>
    <name type="common">Bagworm moth</name>
    <name type="synonym">Eumeta japonica</name>
    <dbReference type="NCBI Taxonomy" id="151549"/>
    <lineage>
        <taxon>Eukaryota</taxon>
        <taxon>Metazoa</taxon>
        <taxon>Ecdysozoa</taxon>
        <taxon>Arthropoda</taxon>
        <taxon>Hexapoda</taxon>
        <taxon>Insecta</taxon>
        <taxon>Pterygota</taxon>
        <taxon>Neoptera</taxon>
        <taxon>Endopterygota</taxon>
        <taxon>Lepidoptera</taxon>
        <taxon>Glossata</taxon>
        <taxon>Ditrysia</taxon>
        <taxon>Tineoidea</taxon>
        <taxon>Psychidae</taxon>
        <taxon>Oiketicinae</taxon>
        <taxon>Eumeta</taxon>
    </lineage>
</organism>
<dbReference type="AlphaFoldDB" id="A0A4C1XPN3"/>
<dbReference type="OrthoDB" id="1938591at2759"/>
<evidence type="ECO:0000313" key="1">
    <source>
        <dbReference type="EMBL" id="GBP64179.1"/>
    </source>
</evidence>
<gene>
    <name evidence="1" type="primary">ARID5B</name>
    <name evidence="1" type="ORF">EVAR_35568_1</name>
</gene>
<sequence>MTTARSPRHQRHKLWTLPLEVASLRSVISMSSTMVLYGAKNGPAPPLKCQSLSEHRLGVAASAVAYSYHPASGNTVDPLPLFPLRPILYRVAGKDSVTAPGFIRGLCHQLVGQPCGQHGQYTFYKALRVSGDREQIIAIGDFFFVRIWQDSELVSIDLTSPEDPSLTLPDRILHGVHKLKFETHRPGRLAPAVLHKRVHAPTINQEVD</sequence>